<dbReference type="Proteomes" id="UP000094329">
    <property type="component" value="Unassembled WGS sequence"/>
</dbReference>
<evidence type="ECO:0000313" key="1">
    <source>
        <dbReference type="EMBL" id="ODN41477.1"/>
    </source>
</evidence>
<proteinExistence type="predicted"/>
<organism evidence="1 2">
    <name type="scientific">Piscirickettsia litoralis</name>
    <dbReference type="NCBI Taxonomy" id="1891921"/>
    <lineage>
        <taxon>Bacteria</taxon>
        <taxon>Pseudomonadati</taxon>
        <taxon>Pseudomonadota</taxon>
        <taxon>Gammaproteobacteria</taxon>
        <taxon>Thiotrichales</taxon>
        <taxon>Piscirickettsiaceae</taxon>
        <taxon>Piscirickettsia</taxon>
    </lineage>
</organism>
<gene>
    <name evidence="1" type="ORF">BGC07_15290</name>
</gene>
<name>A0ABX2ZY25_9GAMM</name>
<dbReference type="EMBL" id="MDTU01000002">
    <property type="protein sequence ID" value="ODN41477.1"/>
    <property type="molecule type" value="Genomic_DNA"/>
</dbReference>
<evidence type="ECO:0000313" key="2">
    <source>
        <dbReference type="Proteomes" id="UP000094329"/>
    </source>
</evidence>
<sequence>MEENKKEKNNIIENIDESLKKITESILEISNSQRRHIEDKDDKLFYMSSIFSSLIASCFDSYLQMYQEHFSEPEHLSQMIKRIHKQTIKQIDAITWKRDAASPKRCKNALH</sequence>
<reference evidence="1 2" key="1">
    <citation type="submission" date="2016-08" db="EMBL/GenBank/DDBJ databases">
        <title>Draft genome sequence of Candidatus Piscirickettsia litoralis, from seawater.</title>
        <authorList>
            <person name="Wan X."/>
            <person name="Lee A.J."/>
            <person name="Hou S."/>
            <person name="Donachie S.P."/>
        </authorList>
    </citation>
    <scope>NUCLEOTIDE SEQUENCE [LARGE SCALE GENOMIC DNA]</scope>
    <source>
        <strain evidence="1 2">Y2</strain>
    </source>
</reference>
<keyword evidence="2" id="KW-1185">Reference proteome</keyword>
<dbReference type="RefSeq" id="WP_069313942.1">
    <property type="nucleotide sequence ID" value="NZ_MDTU01000002.1"/>
</dbReference>
<accession>A0ABX2ZY25</accession>
<comment type="caution">
    <text evidence="1">The sequence shown here is derived from an EMBL/GenBank/DDBJ whole genome shotgun (WGS) entry which is preliminary data.</text>
</comment>
<protein>
    <submittedName>
        <fullName evidence="1">Uncharacterized protein</fullName>
    </submittedName>
</protein>